<keyword evidence="5" id="KW-1185">Reference proteome</keyword>
<organism evidence="4 5">
    <name type="scientific">Aerosakkonema funiforme FACHB-1375</name>
    <dbReference type="NCBI Taxonomy" id="2949571"/>
    <lineage>
        <taxon>Bacteria</taxon>
        <taxon>Bacillati</taxon>
        <taxon>Cyanobacteriota</taxon>
        <taxon>Cyanophyceae</taxon>
        <taxon>Oscillatoriophycideae</taxon>
        <taxon>Aerosakkonematales</taxon>
        <taxon>Aerosakkonemataceae</taxon>
        <taxon>Aerosakkonema</taxon>
    </lineage>
</organism>
<sequence length="365" mass="41679">MAKATVQSLAHQWAKKYIENLQINSQNESSKQPHKLADIVSKAGREQTAEKLMHSLRFVSAQAWNKTEGLLAKEIYRHRINPRLINPWEIAADSFRIYEKALLIYTQQAPPRRLSVVMGLDNQYDDLDKNALEIYTEQIAPSQLASLIGEEIGELQNKYTANDPRVKGFVSMQLHYTSQMLLEMLSPTEQMLVGAYFKVIDDHFYMPLQRSYQAAAKLDYDSPVLAAVQQLLPESTKIAKKINERVIQLYPGYCSNSGALTDPTVQVSSIRDVEMFQVYLWVCALEENIAAIQQELFPLCVMLYPTLGVKWELLRQMLYLLGKEIRSRLTAEQAAKFMPYFQALWEMFSPDVFAALGEEGNLLAI</sequence>
<evidence type="ECO:0000256" key="1">
    <source>
        <dbReference type="ARBA" id="ARBA00008182"/>
    </source>
</evidence>
<dbReference type="EMBL" id="JACJPW010000028">
    <property type="protein sequence ID" value="MBD2181963.1"/>
    <property type="molecule type" value="Genomic_DNA"/>
</dbReference>
<name>A0A926VDR6_9CYAN</name>
<proteinExistence type="inferred from homology"/>
<reference evidence="4" key="2">
    <citation type="submission" date="2020-08" db="EMBL/GenBank/DDBJ databases">
        <authorList>
            <person name="Chen M."/>
            <person name="Teng W."/>
            <person name="Zhao L."/>
            <person name="Hu C."/>
            <person name="Zhou Y."/>
            <person name="Han B."/>
            <person name="Song L."/>
            <person name="Shu W."/>
        </authorList>
    </citation>
    <scope>NUCLEOTIDE SEQUENCE</scope>
    <source>
        <strain evidence="4">FACHB-1375</strain>
    </source>
</reference>
<dbReference type="GO" id="GO:0030089">
    <property type="term" value="C:phycobilisome"/>
    <property type="evidence" value="ECO:0007669"/>
    <property type="project" value="InterPro"/>
</dbReference>
<accession>A0A926VDR6</accession>
<dbReference type="SUPFAM" id="SSF46458">
    <property type="entry name" value="Globin-like"/>
    <property type="match status" value="1"/>
</dbReference>
<comment type="caution">
    <text evidence="4">The sequence shown here is derived from an EMBL/GenBank/DDBJ whole genome shotgun (WGS) entry which is preliminary data.</text>
</comment>
<dbReference type="Pfam" id="PF00502">
    <property type="entry name" value="Phycobilisome"/>
    <property type="match status" value="1"/>
</dbReference>
<comment type="similarity">
    <text evidence="1">Belongs to the phycobiliprotein family.</text>
</comment>
<evidence type="ECO:0000313" key="5">
    <source>
        <dbReference type="Proteomes" id="UP000641646"/>
    </source>
</evidence>
<dbReference type="GO" id="GO:0015979">
    <property type="term" value="P:photosynthesis"/>
    <property type="evidence" value="ECO:0007669"/>
    <property type="project" value="InterPro"/>
</dbReference>
<keyword evidence="3" id="KW-0089">Bile pigment</keyword>
<evidence type="ECO:0000313" key="4">
    <source>
        <dbReference type="EMBL" id="MBD2181963.1"/>
    </source>
</evidence>
<evidence type="ECO:0000256" key="2">
    <source>
        <dbReference type="ARBA" id="ARBA00022991"/>
    </source>
</evidence>
<dbReference type="InterPro" id="IPR012128">
    <property type="entry name" value="Phycobilisome_asu/bsu"/>
</dbReference>
<dbReference type="InterPro" id="IPR038719">
    <property type="entry name" value="Phycobilisome_asu/bsu_sf"/>
</dbReference>
<dbReference type="Proteomes" id="UP000641646">
    <property type="component" value="Unassembled WGS sequence"/>
</dbReference>
<reference evidence="4" key="1">
    <citation type="journal article" date="2015" name="ISME J.">
        <title>Draft Genome Sequence of Streptomyces incarnatus NRRL8089, which Produces the Nucleoside Antibiotic Sinefungin.</title>
        <authorList>
            <person name="Oshima K."/>
            <person name="Hattori M."/>
            <person name="Shimizu H."/>
            <person name="Fukuda K."/>
            <person name="Nemoto M."/>
            <person name="Inagaki K."/>
            <person name="Tamura T."/>
        </authorList>
    </citation>
    <scope>NUCLEOTIDE SEQUENCE</scope>
    <source>
        <strain evidence="4">FACHB-1375</strain>
    </source>
</reference>
<gene>
    <name evidence="4" type="ORF">H6G03_12750</name>
</gene>
<protein>
    <submittedName>
        <fullName evidence="4">Uncharacterized protein</fullName>
    </submittedName>
</protein>
<dbReference type="RefSeq" id="WP_190464772.1">
    <property type="nucleotide sequence ID" value="NZ_JACJPW010000028.1"/>
</dbReference>
<dbReference type="InterPro" id="IPR009050">
    <property type="entry name" value="Globin-like_sf"/>
</dbReference>
<keyword evidence="2" id="KW-0157">Chromophore</keyword>
<dbReference type="Gene3D" id="1.10.490.20">
    <property type="entry name" value="Phycocyanins"/>
    <property type="match status" value="1"/>
</dbReference>
<dbReference type="AlphaFoldDB" id="A0A926VDR6"/>
<evidence type="ECO:0000256" key="3">
    <source>
        <dbReference type="ARBA" id="ARBA00023307"/>
    </source>
</evidence>